<feature type="transmembrane region" description="Helical" evidence="1">
    <location>
        <begin position="93"/>
        <end position="111"/>
    </location>
</feature>
<dbReference type="PANTHER" id="PTHR35531:SF1">
    <property type="entry name" value="INNER MEMBRANE PROTEIN YBCI-RELATED"/>
    <property type="match status" value="1"/>
</dbReference>
<dbReference type="GO" id="GO:0016787">
    <property type="term" value="F:hydrolase activity"/>
    <property type="evidence" value="ECO:0007669"/>
    <property type="project" value="UniProtKB-KW"/>
</dbReference>
<gene>
    <name evidence="2" type="ORF">FBF83_00465</name>
</gene>
<accession>A0A4U1MIW4</accession>
<sequence>MIAPPLIGHFTPIEKSSRKKEEYNMEGKTHAIGGICLGIASQSYYITQSLDAPEIMVYYGACLLGSLLPDICHPGSWTGRRAKVLSKGISRFFGHRTITHSILFVVLIYWLTSTFTFQYDELIQTGLLIGIVSHLILDAMTVRGIQLFYPITLRVRFPVYMKTASKAEGIISSILVVSAIFLIYKQLFA</sequence>
<proteinExistence type="predicted"/>
<keyword evidence="1" id="KW-1133">Transmembrane helix</keyword>
<keyword evidence="1" id="KW-0472">Membrane</keyword>
<dbReference type="EMBL" id="SWFM01000001">
    <property type="protein sequence ID" value="TKD71319.1"/>
    <property type="molecule type" value="Genomic_DNA"/>
</dbReference>
<dbReference type="InterPro" id="IPR007404">
    <property type="entry name" value="YdjM-like"/>
</dbReference>
<dbReference type="Proteomes" id="UP000310541">
    <property type="component" value="Unassembled WGS sequence"/>
</dbReference>
<reference evidence="2 3" key="1">
    <citation type="submission" date="2019-04" db="EMBL/GenBank/DDBJ databases">
        <title>Genome sequence of Bacillus hwajinpoensis strain Y2.</title>
        <authorList>
            <person name="Fair J.L."/>
            <person name="Maclea K.S."/>
        </authorList>
    </citation>
    <scope>NUCLEOTIDE SEQUENCE [LARGE SCALE GENOMIC DNA]</scope>
    <source>
        <strain evidence="2 3">Y2</strain>
    </source>
</reference>
<organism evidence="2 3">
    <name type="scientific">Guptibacillus hwajinpoensis</name>
    <dbReference type="NCBI Taxonomy" id="208199"/>
    <lineage>
        <taxon>Bacteria</taxon>
        <taxon>Bacillati</taxon>
        <taxon>Bacillota</taxon>
        <taxon>Bacilli</taxon>
        <taxon>Bacillales</taxon>
        <taxon>Guptibacillaceae</taxon>
        <taxon>Guptibacillus</taxon>
    </lineage>
</organism>
<dbReference type="OrthoDB" id="5459053at2"/>
<dbReference type="Pfam" id="PF04307">
    <property type="entry name" value="YdjM"/>
    <property type="match status" value="1"/>
</dbReference>
<evidence type="ECO:0000313" key="3">
    <source>
        <dbReference type="Proteomes" id="UP000310541"/>
    </source>
</evidence>
<comment type="caution">
    <text evidence="2">The sequence shown here is derived from an EMBL/GenBank/DDBJ whole genome shotgun (WGS) entry which is preliminary data.</text>
</comment>
<feature type="transmembrane region" description="Helical" evidence="1">
    <location>
        <begin position="170"/>
        <end position="188"/>
    </location>
</feature>
<feature type="transmembrane region" description="Helical" evidence="1">
    <location>
        <begin position="55"/>
        <end position="72"/>
    </location>
</feature>
<dbReference type="PANTHER" id="PTHR35531">
    <property type="entry name" value="INNER MEMBRANE PROTEIN YBCI-RELATED"/>
    <property type="match status" value="1"/>
</dbReference>
<evidence type="ECO:0000256" key="1">
    <source>
        <dbReference type="SAM" id="Phobius"/>
    </source>
</evidence>
<name>A0A4U1MIW4_9BACL</name>
<evidence type="ECO:0000313" key="2">
    <source>
        <dbReference type="EMBL" id="TKD71319.1"/>
    </source>
</evidence>
<protein>
    <submittedName>
        <fullName evidence="2">Metal-dependent hydrolase</fullName>
    </submittedName>
</protein>
<dbReference type="PIRSF" id="PIRSF030780">
    <property type="entry name" value="Md_memb_hyd_prd"/>
    <property type="match status" value="1"/>
</dbReference>
<keyword evidence="2" id="KW-0378">Hydrolase</keyword>
<dbReference type="InterPro" id="IPR016956">
    <property type="entry name" value="YdjM"/>
</dbReference>
<feature type="transmembrane region" description="Helical" evidence="1">
    <location>
        <begin position="123"/>
        <end position="149"/>
    </location>
</feature>
<keyword evidence="1" id="KW-0812">Transmembrane</keyword>
<dbReference type="AlphaFoldDB" id="A0A4U1MIW4"/>